<dbReference type="Proteomes" id="UP000002487">
    <property type="component" value="Chromosome"/>
</dbReference>
<protein>
    <submittedName>
        <fullName evidence="2">Uncharacterized protein</fullName>
    </submittedName>
</protein>
<gene>
    <name evidence="2" type="ordered locus">MA_3395</name>
</gene>
<keyword evidence="3" id="KW-1185">Reference proteome</keyword>
<dbReference type="HOGENOM" id="CLU_1212611_0_0_2"/>
<reference evidence="2 3" key="1">
    <citation type="journal article" date="2002" name="Genome Res.">
        <title>The genome of Methanosarcina acetivorans reveals extensive metabolic and physiological diversity.</title>
        <authorList>
            <person name="Galagan J.E."/>
            <person name="Nusbaum C."/>
            <person name="Roy A."/>
            <person name="Endrizzi M.G."/>
            <person name="Macdonald P."/>
            <person name="FitzHugh W."/>
            <person name="Calvo S."/>
            <person name="Engels R."/>
            <person name="Smirnov S."/>
            <person name="Atnoor D."/>
            <person name="Brown A."/>
            <person name="Allen N."/>
            <person name="Naylor J."/>
            <person name="Stange-Thomann N."/>
            <person name="DeArellano K."/>
            <person name="Johnson R."/>
            <person name="Linton L."/>
            <person name="McEwan P."/>
            <person name="McKernan K."/>
            <person name="Talamas J."/>
            <person name="Tirrell A."/>
            <person name="Ye W."/>
            <person name="Zimmer A."/>
            <person name="Barber R.D."/>
            <person name="Cann I."/>
            <person name="Graham D.E."/>
            <person name="Grahame D.A."/>
            <person name="Guss A."/>
            <person name="Hedderich R."/>
            <person name="Ingram-Smith C."/>
            <person name="Kuettner C.H."/>
            <person name="Krzycki J.A."/>
            <person name="Leigh J.A."/>
            <person name="Li W."/>
            <person name="Liu J."/>
            <person name="Mukhopadhyay B."/>
            <person name="Reeve J.N."/>
            <person name="Smith K."/>
            <person name="Springer T.A."/>
            <person name="Umayam L.A."/>
            <person name="White O."/>
            <person name="White R.H."/>
            <person name="de Macario E.C."/>
            <person name="Ferry J.G."/>
            <person name="Jarrell K.F."/>
            <person name="Jing H."/>
            <person name="Macario A.J.L."/>
            <person name="Paulsen I."/>
            <person name="Pritchett M."/>
            <person name="Sowers K.R."/>
            <person name="Swanson R.V."/>
            <person name="Zinder S.H."/>
            <person name="Lander E."/>
            <person name="Metcalf W.W."/>
            <person name="Birren B."/>
        </authorList>
    </citation>
    <scope>NUCLEOTIDE SEQUENCE [LARGE SCALE GENOMIC DNA]</scope>
    <source>
        <strain evidence="3">ATCC 35395 / DSM 2834 / JCM 12185 / C2A</strain>
    </source>
</reference>
<feature type="compositionally biased region" description="Low complexity" evidence="1">
    <location>
        <begin position="179"/>
        <end position="190"/>
    </location>
</feature>
<dbReference type="RefSeq" id="WP_011023320.1">
    <property type="nucleotide sequence ID" value="NC_003552.1"/>
</dbReference>
<dbReference type="EnsemblBacteria" id="AAM06762">
    <property type="protein sequence ID" value="AAM06762"/>
    <property type="gene ID" value="MA_3395"/>
</dbReference>
<dbReference type="STRING" id="188937.MA_3395"/>
<sequence length="230" mass="23940">MNRILKNSLLGTAVLMLFFSTAAHTCMAEEEAVPLLPMTVEGVALIDGDPAPTGTVVAAYLDGELVKEAIINSSSGSFYLLIPGEAEDEGKPVTFKVDEEDSGASYDWESGKQVLSIELSVGDVADSGSSKKSSTSSSSSGSVETSESETSGAEVINSSVTQPEVEIQETVPENAVADSGEGAETEQSAESSEESSETSSTPGFQIIYAVVGLILLTFGSKLGREARRKP</sequence>
<accession>Q8TKL0</accession>
<evidence type="ECO:0000256" key="1">
    <source>
        <dbReference type="SAM" id="MobiDB-lite"/>
    </source>
</evidence>
<dbReference type="EMBL" id="AE010299">
    <property type="protein sequence ID" value="AAM06762.1"/>
    <property type="molecule type" value="Genomic_DNA"/>
</dbReference>
<dbReference type="InParanoid" id="Q8TKL0"/>
<feature type="region of interest" description="Disordered" evidence="1">
    <location>
        <begin position="124"/>
        <end position="201"/>
    </location>
</feature>
<organism evidence="2 3">
    <name type="scientific">Methanosarcina acetivorans (strain ATCC 35395 / DSM 2834 / JCM 12185 / C2A)</name>
    <dbReference type="NCBI Taxonomy" id="188937"/>
    <lineage>
        <taxon>Archaea</taxon>
        <taxon>Methanobacteriati</taxon>
        <taxon>Methanobacteriota</taxon>
        <taxon>Stenosarchaea group</taxon>
        <taxon>Methanomicrobia</taxon>
        <taxon>Methanosarcinales</taxon>
        <taxon>Methanosarcinaceae</taxon>
        <taxon>Methanosarcina</taxon>
    </lineage>
</organism>
<dbReference type="GeneID" id="1475288"/>
<dbReference type="AlphaFoldDB" id="Q8TKL0"/>
<proteinExistence type="predicted"/>
<evidence type="ECO:0000313" key="3">
    <source>
        <dbReference type="Proteomes" id="UP000002487"/>
    </source>
</evidence>
<evidence type="ECO:0000313" key="2">
    <source>
        <dbReference type="EMBL" id="AAM06762.1"/>
    </source>
</evidence>
<feature type="compositionally biased region" description="Low complexity" evidence="1">
    <location>
        <begin position="127"/>
        <end position="152"/>
    </location>
</feature>
<name>Q8TKL0_METAC</name>
<dbReference type="KEGG" id="mac:MA_3395"/>